<name>A0A0N0IWB5_CHRID</name>
<dbReference type="Proteomes" id="UP000037953">
    <property type="component" value="Unassembled WGS sequence"/>
</dbReference>
<dbReference type="EMBL" id="LJOD01000006">
    <property type="protein sequence ID" value="KPE51251.1"/>
    <property type="molecule type" value="Genomic_DNA"/>
</dbReference>
<organism evidence="1 2">
    <name type="scientific">Chryseobacterium indologenes</name>
    <name type="common">Flavobacterium indologenes</name>
    <dbReference type="NCBI Taxonomy" id="253"/>
    <lineage>
        <taxon>Bacteria</taxon>
        <taxon>Pseudomonadati</taxon>
        <taxon>Bacteroidota</taxon>
        <taxon>Flavobacteriia</taxon>
        <taxon>Flavobacteriales</taxon>
        <taxon>Weeksellaceae</taxon>
        <taxon>Chryseobacterium group</taxon>
        <taxon>Chryseobacterium</taxon>
    </lineage>
</organism>
<evidence type="ECO:0000313" key="1">
    <source>
        <dbReference type="EMBL" id="KPE51251.1"/>
    </source>
</evidence>
<sequence length="62" mass="7244">MRVDKQASTCSKFMYTTEREAQEIITKCKSASSRSKIPKRKYYCKECGGWHVTSQKTKSKFQ</sequence>
<dbReference type="PATRIC" id="fig|253.9.peg.4097"/>
<proteinExistence type="predicted"/>
<accession>A0A0N0IWB5</accession>
<reference evidence="1 2" key="1">
    <citation type="journal article" date="2015" name="Genom Data">
        <title>Draft genome sequence of a multidrug-resistant Chryseobacterium indologenes isolate from Malaysia.</title>
        <authorList>
            <person name="Yu C.Y."/>
            <person name="Ang G.Y."/>
            <person name="Cheng H.J."/>
            <person name="Cheong Y.M."/>
            <person name="Yin W.F."/>
            <person name="Chan K.G."/>
        </authorList>
    </citation>
    <scope>NUCLEOTIDE SEQUENCE [LARGE SCALE GENOMIC DNA]</scope>
    <source>
        <strain evidence="1 2">CI_885</strain>
    </source>
</reference>
<evidence type="ECO:0000313" key="2">
    <source>
        <dbReference type="Proteomes" id="UP000037953"/>
    </source>
</evidence>
<reference evidence="2" key="2">
    <citation type="submission" date="2015-09" db="EMBL/GenBank/DDBJ databases">
        <title>Draft genome sequence of a multidrug-resistant Chryseobacterium indologenes isolate from Malaysia.</title>
        <authorList>
            <person name="Yu C.Y."/>
            <person name="Ang G.Y."/>
            <person name="Chan K.-G."/>
        </authorList>
    </citation>
    <scope>NUCLEOTIDE SEQUENCE [LARGE SCALE GENOMIC DNA]</scope>
    <source>
        <strain evidence="2">CI_885</strain>
    </source>
</reference>
<protein>
    <submittedName>
        <fullName evidence="1">Uncharacterized protein</fullName>
    </submittedName>
</protein>
<dbReference type="AlphaFoldDB" id="A0A0N0IWB5"/>
<comment type="caution">
    <text evidence="1">The sequence shown here is derived from an EMBL/GenBank/DDBJ whole genome shotgun (WGS) entry which is preliminary data.</text>
</comment>
<gene>
    <name evidence="1" type="ORF">AOB46_11345</name>
</gene>